<dbReference type="SMART" id="SM00267">
    <property type="entry name" value="GGDEF"/>
    <property type="match status" value="1"/>
</dbReference>
<dbReference type="SUPFAM" id="SSF55073">
    <property type="entry name" value="Nucleotide cyclase"/>
    <property type="match status" value="1"/>
</dbReference>
<dbReference type="SUPFAM" id="SSF141868">
    <property type="entry name" value="EAL domain-like"/>
    <property type="match status" value="1"/>
</dbReference>
<dbReference type="InterPro" id="IPR050706">
    <property type="entry name" value="Cyclic-di-GMP_PDE-like"/>
</dbReference>
<dbReference type="PANTHER" id="PTHR33121">
    <property type="entry name" value="CYCLIC DI-GMP PHOSPHODIESTERASE PDEF"/>
    <property type="match status" value="1"/>
</dbReference>
<dbReference type="InterPro" id="IPR043128">
    <property type="entry name" value="Rev_trsase/Diguanyl_cyclase"/>
</dbReference>
<dbReference type="PROSITE" id="PS50887">
    <property type="entry name" value="GGDEF"/>
    <property type="match status" value="1"/>
</dbReference>
<dbReference type="InterPro" id="IPR000160">
    <property type="entry name" value="GGDEF_dom"/>
</dbReference>
<keyword evidence="1" id="KW-0812">Transmembrane</keyword>
<dbReference type="SMART" id="SM00052">
    <property type="entry name" value="EAL"/>
    <property type="match status" value="1"/>
</dbReference>
<evidence type="ECO:0000259" key="2">
    <source>
        <dbReference type="PROSITE" id="PS50883"/>
    </source>
</evidence>
<dbReference type="PANTHER" id="PTHR33121:SF23">
    <property type="entry name" value="CYCLIC DI-GMP PHOSPHODIESTERASE PDEB"/>
    <property type="match status" value="1"/>
</dbReference>
<sequence length="579" mass="63881">MTTTTPTPTPAPPAPTPRKESLGRLAGRLFGLGLIPIAVFCAVFVFMRAALGTSIEMQAWIFVTALAASVVSVAALSRLAARAVVGEVEAVSEAVRHVVSGGEQPPLPELTPPLENMKHEVLQLAQDFAARQGRLQEKLDTARQQIFFLTSHDPLTGLANRKTLEERLEMVMVTAKGQGSTHALLYIDIDFFHRINDSFGHLAGDELLRRIAPLIQSCLREDEVLARIGGDEFAVVLENVSAEYAMEAATRIRDAVQGWQFEWTDKAFQVGVSIGVVAITRLTPGIAAIFSEADTACFTAKEQGRNRVFAFHDASTTQYMRQTSRGWLKRINDALAEGAFTLLYQPILPIDSPNKLPPGRVEALLRMSDTGGELILPMSFIPVAERYDLMRTIDRWVIERAFGDYRRLAKHRGTPNPAEFSINLSGHTLSSPDFAEFLQEKLAHFNVPPQALYFEITETAAIASVERARALIESLRAIGVRFYLDDFGSGLSSFNYLKHFPVDGIKIDGLFVKGVAKSYLDYALVESIQKIGTSLGLQTVAEYVENEEIAKKLIQIGITWGQGFYLSPPRPWEALFDAA</sequence>
<protein>
    <submittedName>
        <fullName evidence="4">Cyclic di-GMP phosphodiesterase PdeB</fullName>
        <ecNumber evidence="4">3.1.4.52</ecNumber>
    </submittedName>
</protein>
<dbReference type="NCBIfam" id="TIGR00254">
    <property type="entry name" value="GGDEF"/>
    <property type="match status" value="1"/>
</dbReference>
<dbReference type="InParanoid" id="A0A6M4H7L0"/>
<keyword evidence="5" id="KW-1185">Reference proteome</keyword>
<evidence type="ECO:0000313" key="5">
    <source>
        <dbReference type="Proteomes" id="UP000503096"/>
    </source>
</evidence>
<dbReference type="InterPro" id="IPR035919">
    <property type="entry name" value="EAL_sf"/>
</dbReference>
<reference evidence="4 5" key="1">
    <citation type="submission" date="2020-04" db="EMBL/GenBank/DDBJ databases">
        <title>Usitatibacter rugosus gen. nov., sp. nov. and Usitatibacter palustris sp. nov., novel members of Usitatibacteraceae fam. nov. within the order Nitrosomonadales isolated from soil.</title>
        <authorList>
            <person name="Huber K.J."/>
            <person name="Neumann-Schaal M."/>
            <person name="Geppert A."/>
            <person name="Luckner M."/>
            <person name="Wanner G."/>
            <person name="Overmann J."/>
        </authorList>
    </citation>
    <scope>NUCLEOTIDE SEQUENCE [LARGE SCALE GENOMIC DNA]</scope>
    <source>
        <strain evidence="4 5">Swamp67</strain>
    </source>
</reference>
<name>A0A6M4H7L0_9PROT</name>
<dbReference type="PROSITE" id="PS50883">
    <property type="entry name" value="EAL"/>
    <property type="match status" value="1"/>
</dbReference>
<evidence type="ECO:0000313" key="4">
    <source>
        <dbReference type="EMBL" id="QJR15629.1"/>
    </source>
</evidence>
<dbReference type="InterPro" id="IPR029787">
    <property type="entry name" value="Nucleotide_cyclase"/>
</dbReference>
<evidence type="ECO:0000259" key="3">
    <source>
        <dbReference type="PROSITE" id="PS50887"/>
    </source>
</evidence>
<feature type="transmembrane region" description="Helical" evidence="1">
    <location>
        <begin position="59"/>
        <end position="81"/>
    </location>
</feature>
<dbReference type="Pfam" id="PF00990">
    <property type="entry name" value="GGDEF"/>
    <property type="match status" value="1"/>
</dbReference>
<dbReference type="Gene3D" id="3.20.20.450">
    <property type="entry name" value="EAL domain"/>
    <property type="match status" value="1"/>
</dbReference>
<evidence type="ECO:0000256" key="1">
    <source>
        <dbReference type="SAM" id="Phobius"/>
    </source>
</evidence>
<dbReference type="InterPro" id="IPR001633">
    <property type="entry name" value="EAL_dom"/>
</dbReference>
<organism evidence="4 5">
    <name type="scientific">Usitatibacter palustris</name>
    <dbReference type="NCBI Taxonomy" id="2732487"/>
    <lineage>
        <taxon>Bacteria</taxon>
        <taxon>Pseudomonadati</taxon>
        <taxon>Pseudomonadota</taxon>
        <taxon>Betaproteobacteria</taxon>
        <taxon>Nitrosomonadales</taxon>
        <taxon>Usitatibacteraceae</taxon>
        <taxon>Usitatibacter</taxon>
    </lineage>
</organism>
<dbReference type="FunFam" id="3.30.70.270:FF:000001">
    <property type="entry name" value="Diguanylate cyclase domain protein"/>
    <property type="match status" value="1"/>
</dbReference>
<dbReference type="CDD" id="cd01948">
    <property type="entry name" value="EAL"/>
    <property type="match status" value="1"/>
</dbReference>
<proteinExistence type="predicted"/>
<dbReference type="Gene3D" id="3.30.70.270">
    <property type="match status" value="1"/>
</dbReference>
<feature type="domain" description="EAL" evidence="2">
    <location>
        <begin position="324"/>
        <end position="579"/>
    </location>
</feature>
<dbReference type="KEGG" id="upl:DSM104440_02451"/>
<gene>
    <name evidence="4" type="primary">pdeB</name>
    <name evidence="4" type="ORF">DSM104440_02451</name>
</gene>
<keyword evidence="1" id="KW-0472">Membrane</keyword>
<accession>A0A6M4H7L0</accession>
<keyword evidence="1" id="KW-1133">Transmembrane helix</keyword>
<dbReference type="AlphaFoldDB" id="A0A6M4H7L0"/>
<keyword evidence="4" id="KW-0378">Hydrolase</keyword>
<dbReference type="RefSeq" id="WP_171163073.1">
    <property type="nucleotide sequence ID" value="NZ_CP053073.1"/>
</dbReference>
<dbReference type="GO" id="GO:0071111">
    <property type="term" value="F:cyclic-guanylate-specific phosphodiesterase activity"/>
    <property type="evidence" value="ECO:0007669"/>
    <property type="project" value="UniProtKB-EC"/>
</dbReference>
<dbReference type="CDD" id="cd01949">
    <property type="entry name" value="GGDEF"/>
    <property type="match status" value="1"/>
</dbReference>
<dbReference type="Proteomes" id="UP000503096">
    <property type="component" value="Chromosome"/>
</dbReference>
<feature type="transmembrane region" description="Helical" evidence="1">
    <location>
        <begin position="25"/>
        <end position="47"/>
    </location>
</feature>
<dbReference type="Pfam" id="PF00563">
    <property type="entry name" value="EAL"/>
    <property type="match status" value="1"/>
</dbReference>
<feature type="domain" description="GGDEF" evidence="3">
    <location>
        <begin position="180"/>
        <end position="313"/>
    </location>
</feature>
<dbReference type="EMBL" id="CP053073">
    <property type="protein sequence ID" value="QJR15629.1"/>
    <property type="molecule type" value="Genomic_DNA"/>
</dbReference>
<dbReference type="EC" id="3.1.4.52" evidence="4"/>